<name>A0ACA9NES5_9GLOM</name>
<keyword evidence="2" id="KW-1185">Reference proteome</keyword>
<comment type="caution">
    <text evidence="1">The sequence shown here is derived from an EMBL/GenBank/DDBJ whole genome shotgun (WGS) entry which is preliminary data.</text>
</comment>
<gene>
    <name evidence="1" type="ORF">RPERSI_LOCUS7956</name>
</gene>
<reference evidence="1" key="1">
    <citation type="submission" date="2021-06" db="EMBL/GenBank/DDBJ databases">
        <authorList>
            <person name="Kallberg Y."/>
            <person name="Tangrot J."/>
            <person name="Rosling A."/>
        </authorList>
    </citation>
    <scope>NUCLEOTIDE SEQUENCE</scope>
    <source>
        <strain evidence="1">MA461A</strain>
    </source>
</reference>
<organism evidence="1 2">
    <name type="scientific">Racocetra persica</name>
    <dbReference type="NCBI Taxonomy" id="160502"/>
    <lineage>
        <taxon>Eukaryota</taxon>
        <taxon>Fungi</taxon>
        <taxon>Fungi incertae sedis</taxon>
        <taxon>Mucoromycota</taxon>
        <taxon>Glomeromycotina</taxon>
        <taxon>Glomeromycetes</taxon>
        <taxon>Diversisporales</taxon>
        <taxon>Gigasporaceae</taxon>
        <taxon>Racocetra</taxon>
    </lineage>
</organism>
<dbReference type="EMBL" id="CAJVQC010013953">
    <property type="protein sequence ID" value="CAG8652945.1"/>
    <property type="molecule type" value="Genomic_DNA"/>
</dbReference>
<accession>A0ACA9NES5</accession>
<evidence type="ECO:0000313" key="2">
    <source>
        <dbReference type="Proteomes" id="UP000789920"/>
    </source>
</evidence>
<dbReference type="Proteomes" id="UP000789920">
    <property type="component" value="Unassembled WGS sequence"/>
</dbReference>
<feature type="non-terminal residue" evidence="1">
    <location>
        <position position="1"/>
    </location>
</feature>
<protein>
    <submittedName>
        <fullName evidence="1">15501_t:CDS:1</fullName>
    </submittedName>
</protein>
<sequence length="132" mass="15275">TNYKRIFCKDRIDAFDTFLEFSSSSSKPITIKDPMNAEEYVNSNNNLITTEVLNDDKIIEAVKNHECIEPENEISNKPISFAQALEFIDKILLFFEQQPDSTFKIDNALIQNLGKLKKELRLKILLHNDKLP</sequence>
<evidence type="ECO:0000313" key="1">
    <source>
        <dbReference type="EMBL" id="CAG8652945.1"/>
    </source>
</evidence>
<proteinExistence type="predicted"/>